<dbReference type="RefSeq" id="XP_067521132.1">
    <property type="nucleotide sequence ID" value="XM_067665031.1"/>
</dbReference>
<sequence>MAPNPHPYRREAYPQVIRHCLFRCINQNCQVSVANNNEDDKNNEHLCHWNRTLAACLNMFCDEGLPMGSQLSDMSNKHDSSF</sequence>
<dbReference type="InParanoid" id="I1CBA6"/>
<name>I1CBA6_RHIO9</name>
<keyword evidence="2" id="KW-1185">Reference proteome</keyword>
<evidence type="ECO:0000313" key="1">
    <source>
        <dbReference type="EMBL" id="EIE85736.1"/>
    </source>
</evidence>
<dbReference type="GeneID" id="93617412"/>
<gene>
    <name evidence="1" type="ORF">RO3G_10446</name>
</gene>
<dbReference type="Proteomes" id="UP000009138">
    <property type="component" value="Unassembled WGS sequence"/>
</dbReference>
<dbReference type="OrthoDB" id="10268739at2759"/>
<dbReference type="EMBL" id="CH476739">
    <property type="protein sequence ID" value="EIE85736.1"/>
    <property type="molecule type" value="Genomic_DNA"/>
</dbReference>
<protein>
    <submittedName>
        <fullName evidence="1">Uncharacterized protein</fullName>
    </submittedName>
</protein>
<evidence type="ECO:0000313" key="2">
    <source>
        <dbReference type="Proteomes" id="UP000009138"/>
    </source>
</evidence>
<proteinExistence type="predicted"/>
<dbReference type="VEuPathDB" id="FungiDB:RO3G_10446"/>
<dbReference type="AlphaFoldDB" id="I1CBA6"/>
<organism evidence="1 2">
    <name type="scientific">Rhizopus delemar (strain RA 99-880 / ATCC MYA-4621 / FGSC 9543 / NRRL 43880)</name>
    <name type="common">Mucormycosis agent</name>
    <name type="synonym">Rhizopus arrhizus var. delemar</name>
    <dbReference type="NCBI Taxonomy" id="246409"/>
    <lineage>
        <taxon>Eukaryota</taxon>
        <taxon>Fungi</taxon>
        <taxon>Fungi incertae sedis</taxon>
        <taxon>Mucoromycota</taxon>
        <taxon>Mucoromycotina</taxon>
        <taxon>Mucoromycetes</taxon>
        <taxon>Mucorales</taxon>
        <taxon>Mucorineae</taxon>
        <taxon>Rhizopodaceae</taxon>
        <taxon>Rhizopus</taxon>
    </lineage>
</organism>
<reference evidence="1 2" key="1">
    <citation type="journal article" date="2009" name="PLoS Genet.">
        <title>Genomic analysis of the basal lineage fungus Rhizopus oryzae reveals a whole-genome duplication.</title>
        <authorList>
            <person name="Ma L.-J."/>
            <person name="Ibrahim A.S."/>
            <person name="Skory C."/>
            <person name="Grabherr M.G."/>
            <person name="Burger G."/>
            <person name="Butler M."/>
            <person name="Elias M."/>
            <person name="Idnurm A."/>
            <person name="Lang B.F."/>
            <person name="Sone T."/>
            <person name="Abe A."/>
            <person name="Calvo S.E."/>
            <person name="Corrochano L.M."/>
            <person name="Engels R."/>
            <person name="Fu J."/>
            <person name="Hansberg W."/>
            <person name="Kim J.-M."/>
            <person name="Kodira C.D."/>
            <person name="Koehrsen M.J."/>
            <person name="Liu B."/>
            <person name="Miranda-Saavedra D."/>
            <person name="O'Leary S."/>
            <person name="Ortiz-Castellanos L."/>
            <person name="Poulter R."/>
            <person name="Rodriguez-Romero J."/>
            <person name="Ruiz-Herrera J."/>
            <person name="Shen Y.-Q."/>
            <person name="Zeng Q."/>
            <person name="Galagan J."/>
            <person name="Birren B.W."/>
            <person name="Cuomo C.A."/>
            <person name="Wickes B.L."/>
        </authorList>
    </citation>
    <scope>NUCLEOTIDE SEQUENCE [LARGE SCALE GENOMIC DNA]</scope>
    <source>
        <strain evidence="2">RA 99-880 / ATCC MYA-4621 / FGSC 9543 / NRRL 43880</strain>
    </source>
</reference>
<accession>I1CBA6</accession>